<evidence type="ECO:0000259" key="1">
    <source>
        <dbReference type="PROSITE" id="PS50043"/>
    </source>
</evidence>
<keyword evidence="3" id="KW-1185">Reference proteome</keyword>
<dbReference type="RefSeq" id="WP_134437553.1">
    <property type="nucleotide sequence ID" value="NZ_SOML01000017.1"/>
</dbReference>
<gene>
    <name evidence="2" type="ORF">E2605_18730</name>
</gene>
<dbReference type="EMBL" id="SOML01000017">
    <property type="protein sequence ID" value="TFD92596.1"/>
    <property type="molecule type" value="Genomic_DNA"/>
</dbReference>
<dbReference type="GO" id="GO:0006355">
    <property type="term" value="P:regulation of DNA-templated transcription"/>
    <property type="evidence" value="ECO:0007669"/>
    <property type="project" value="InterPro"/>
</dbReference>
<reference evidence="2 3" key="1">
    <citation type="submission" date="2019-03" db="EMBL/GenBank/DDBJ databases">
        <title>San Antonio Military Medical Center submission to MRSN (WRAIR), pending publication.</title>
        <authorList>
            <person name="Blyth D.M."/>
            <person name="Mccarthy S.L."/>
            <person name="Schall S.E."/>
            <person name="Stam J.A."/>
            <person name="Ong A.C."/>
            <person name="Mcgann P.T."/>
        </authorList>
    </citation>
    <scope>NUCLEOTIDE SEQUENCE [LARGE SCALE GENOMIC DNA]</scope>
    <source>
        <strain evidence="2 3">MRSN571793</strain>
    </source>
</reference>
<dbReference type="InterPro" id="IPR036388">
    <property type="entry name" value="WH-like_DNA-bd_sf"/>
</dbReference>
<dbReference type="Pfam" id="PF00196">
    <property type="entry name" value="GerE"/>
    <property type="match status" value="1"/>
</dbReference>
<dbReference type="InterPro" id="IPR016032">
    <property type="entry name" value="Sig_transdc_resp-reg_C-effctor"/>
</dbReference>
<protein>
    <submittedName>
        <fullName evidence="2">LuxR family transcriptional regulator</fullName>
    </submittedName>
</protein>
<feature type="domain" description="HTH luxR-type" evidence="1">
    <location>
        <begin position="1"/>
        <end position="64"/>
    </location>
</feature>
<dbReference type="SMART" id="SM00421">
    <property type="entry name" value="HTH_LUXR"/>
    <property type="match status" value="1"/>
</dbReference>
<name>A0A4Y8KTV7_9BACT</name>
<evidence type="ECO:0000313" key="2">
    <source>
        <dbReference type="EMBL" id="TFD92596.1"/>
    </source>
</evidence>
<sequence length="130" mass="15041">MLETLSKTEMTYVNHVVLGCKSRKQIADLINRSAETVSNQLKNIYRKLGINSVAELCQIFYTEIFNLKDQIEIHKKEISKTLLLFSLICISSIFEHQDFLRVRRTRKKDETEFAESADIPSSYTVTVHGK</sequence>
<comment type="caution">
    <text evidence="2">The sequence shown here is derived from an EMBL/GenBank/DDBJ whole genome shotgun (WGS) entry which is preliminary data.</text>
</comment>
<dbReference type="InterPro" id="IPR000792">
    <property type="entry name" value="Tscrpt_reg_LuxR_C"/>
</dbReference>
<evidence type="ECO:0000313" key="3">
    <source>
        <dbReference type="Proteomes" id="UP000297861"/>
    </source>
</evidence>
<dbReference type="Proteomes" id="UP000297861">
    <property type="component" value="Unassembled WGS sequence"/>
</dbReference>
<dbReference type="Gene3D" id="1.10.10.10">
    <property type="entry name" value="Winged helix-like DNA-binding domain superfamily/Winged helix DNA-binding domain"/>
    <property type="match status" value="1"/>
</dbReference>
<dbReference type="AlphaFoldDB" id="A0A4Y8KTV7"/>
<dbReference type="GO" id="GO:0003677">
    <property type="term" value="F:DNA binding"/>
    <property type="evidence" value="ECO:0007669"/>
    <property type="project" value="InterPro"/>
</dbReference>
<dbReference type="OrthoDB" id="9797341at2"/>
<proteinExistence type="predicted"/>
<organism evidence="2 3">
    <name type="scientific">Dysgonomonas capnocytophagoides</name>
    <dbReference type="NCBI Taxonomy" id="45254"/>
    <lineage>
        <taxon>Bacteria</taxon>
        <taxon>Pseudomonadati</taxon>
        <taxon>Bacteroidota</taxon>
        <taxon>Bacteroidia</taxon>
        <taxon>Bacteroidales</taxon>
        <taxon>Dysgonomonadaceae</taxon>
        <taxon>Dysgonomonas</taxon>
    </lineage>
</organism>
<dbReference type="PROSITE" id="PS51257">
    <property type="entry name" value="PROKAR_LIPOPROTEIN"/>
    <property type="match status" value="1"/>
</dbReference>
<accession>A0A4Y8KTV7</accession>
<dbReference type="SUPFAM" id="SSF46894">
    <property type="entry name" value="C-terminal effector domain of the bipartite response regulators"/>
    <property type="match status" value="1"/>
</dbReference>
<dbReference type="PROSITE" id="PS50043">
    <property type="entry name" value="HTH_LUXR_2"/>
    <property type="match status" value="1"/>
</dbReference>